<evidence type="ECO:0000256" key="4">
    <source>
        <dbReference type="ARBA" id="ARBA00023136"/>
    </source>
</evidence>
<dbReference type="eggNOG" id="ENOG502S6ZT">
    <property type="taxonomic scope" value="Eukaryota"/>
</dbReference>
<feature type="transmembrane region" description="Helical" evidence="5">
    <location>
        <begin position="35"/>
        <end position="57"/>
    </location>
</feature>
<dbReference type="RefSeq" id="XP_501479.3">
    <property type="nucleotide sequence ID" value="XM_501479.3"/>
</dbReference>
<comment type="subcellular location">
    <subcellularLocation>
        <location evidence="1">Membrane</location>
        <topology evidence="1">Multi-pass membrane protein</topology>
    </subcellularLocation>
</comment>
<dbReference type="Proteomes" id="UP000182444">
    <property type="component" value="Chromosome 1C"/>
</dbReference>
<keyword evidence="4 5" id="KW-0472">Membrane</keyword>
<evidence type="ECO:0000256" key="3">
    <source>
        <dbReference type="ARBA" id="ARBA00022989"/>
    </source>
</evidence>
<evidence type="ECO:0000256" key="2">
    <source>
        <dbReference type="ARBA" id="ARBA00022692"/>
    </source>
</evidence>
<dbReference type="KEGG" id="yli:2910101"/>
<dbReference type="GO" id="GO:0000139">
    <property type="term" value="C:Golgi membrane"/>
    <property type="evidence" value="ECO:0007669"/>
    <property type="project" value="TreeGrafter"/>
</dbReference>
<organism evidence="6 7">
    <name type="scientific">Yarrowia lipolytica</name>
    <name type="common">Candida lipolytica</name>
    <dbReference type="NCBI Taxonomy" id="4952"/>
    <lineage>
        <taxon>Eukaryota</taxon>
        <taxon>Fungi</taxon>
        <taxon>Dikarya</taxon>
        <taxon>Ascomycota</taxon>
        <taxon>Saccharomycotina</taxon>
        <taxon>Dipodascomycetes</taxon>
        <taxon>Dipodascales</taxon>
        <taxon>Dipodascales incertae sedis</taxon>
        <taxon>Yarrowia</taxon>
    </lineage>
</organism>
<dbReference type="GO" id="GO:0016192">
    <property type="term" value="P:vesicle-mediated transport"/>
    <property type="evidence" value="ECO:0007669"/>
    <property type="project" value="TreeGrafter"/>
</dbReference>
<evidence type="ECO:0000256" key="1">
    <source>
        <dbReference type="ARBA" id="ARBA00004141"/>
    </source>
</evidence>
<accession>A0A1D8N9T3</accession>
<dbReference type="PANTHER" id="PTHR28128">
    <property type="entry name" value="GOLGI APPARATUS MEMBRANE PROTEIN TVP15"/>
    <property type="match status" value="1"/>
</dbReference>
<keyword evidence="2 5" id="KW-0812">Transmembrane</keyword>
<evidence type="ECO:0000313" key="7">
    <source>
        <dbReference type="Proteomes" id="UP000182444"/>
    </source>
</evidence>
<dbReference type="GeneID" id="2910101"/>
<sequence>MTVAHSDVLRSWPPRHGYCPSSIVVVPTFGNPVPLLTQILLSFYLIIFGYSIASLEFATPPVAHKYGSFLFSFVGRGILYILIAAILMSGGFFRYLISFIIFGIGALFVVLEFIPSIEPPENMRNEPLDYMEEV</sequence>
<name>A0A1D8N9T3_YARLL</name>
<feature type="transmembrane region" description="Helical" evidence="5">
    <location>
        <begin position="69"/>
        <end position="89"/>
    </location>
</feature>
<dbReference type="EMBL" id="CP017555">
    <property type="protein sequence ID" value="AOW02380.1"/>
    <property type="molecule type" value="Genomic_DNA"/>
</dbReference>
<dbReference type="VEuPathDB" id="FungiDB:YALI1_C07117g"/>
<evidence type="ECO:0000256" key="5">
    <source>
        <dbReference type="SAM" id="Phobius"/>
    </source>
</evidence>
<protein>
    <recommendedName>
        <fullName evidence="8">Golgi apparatus membrane protein TVP15</fullName>
    </recommendedName>
</protein>
<dbReference type="Pfam" id="PF08507">
    <property type="entry name" value="COPI_assoc"/>
    <property type="match status" value="1"/>
</dbReference>
<gene>
    <name evidence="6" type="ORF">YALI1_C07117g</name>
</gene>
<keyword evidence="3 5" id="KW-1133">Transmembrane helix</keyword>
<dbReference type="PANTHER" id="PTHR28128:SF1">
    <property type="entry name" value="GOLGI APPARATUS MEMBRANE PROTEIN TVP15"/>
    <property type="match status" value="1"/>
</dbReference>
<evidence type="ECO:0008006" key="8">
    <source>
        <dbReference type="Google" id="ProtNLM"/>
    </source>
</evidence>
<reference evidence="6 7" key="1">
    <citation type="journal article" date="2016" name="PLoS ONE">
        <title>Sequence Assembly of Yarrowia lipolytica Strain W29/CLIB89 Shows Transposable Element Diversity.</title>
        <authorList>
            <person name="Magnan C."/>
            <person name="Yu J."/>
            <person name="Chang I."/>
            <person name="Jahn E."/>
            <person name="Kanomata Y."/>
            <person name="Wu J."/>
            <person name="Zeller M."/>
            <person name="Oakes M."/>
            <person name="Baldi P."/>
            <person name="Sandmeyer S."/>
        </authorList>
    </citation>
    <scope>NUCLEOTIDE SEQUENCE [LARGE SCALE GENOMIC DNA]</scope>
    <source>
        <strain evidence="7">CLIB89(W29)</strain>
    </source>
</reference>
<feature type="transmembrane region" description="Helical" evidence="5">
    <location>
        <begin position="95"/>
        <end position="114"/>
    </location>
</feature>
<proteinExistence type="predicted"/>
<dbReference type="InterPro" id="IPR013714">
    <property type="entry name" value="Golgi_TVP15"/>
</dbReference>
<dbReference type="AlphaFoldDB" id="A0A1D8N9T3"/>
<evidence type="ECO:0000313" key="6">
    <source>
        <dbReference type="EMBL" id="AOW02380.1"/>
    </source>
</evidence>
<dbReference type="VEuPathDB" id="FungiDB:YALI0_C05577g"/>